<dbReference type="EMBL" id="JANIEX010000044">
    <property type="protein sequence ID" value="KAJ3575188.1"/>
    <property type="molecule type" value="Genomic_DNA"/>
</dbReference>
<comment type="caution">
    <text evidence="2">The sequence shown here is derived from an EMBL/GenBank/DDBJ whole genome shotgun (WGS) entry which is preliminary data.</text>
</comment>
<reference evidence="2" key="1">
    <citation type="submission" date="2022-07" db="EMBL/GenBank/DDBJ databases">
        <title>Genome Sequence of Leucocoprinus birnbaumii.</title>
        <authorList>
            <person name="Buettner E."/>
        </authorList>
    </citation>
    <scope>NUCLEOTIDE SEQUENCE</scope>
    <source>
        <strain evidence="2">VT141</strain>
    </source>
</reference>
<accession>A0AAD5W082</accession>
<proteinExistence type="predicted"/>
<feature type="region of interest" description="Disordered" evidence="1">
    <location>
        <begin position="74"/>
        <end position="101"/>
    </location>
</feature>
<dbReference type="Proteomes" id="UP001213000">
    <property type="component" value="Unassembled WGS sequence"/>
</dbReference>
<name>A0AAD5W082_9AGAR</name>
<gene>
    <name evidence="2" type="ORF">NP233_g1260</name>
</gene>
<evidence type="ECO:0000313" key="2">
    <source>
        <dbReference type="EMBL" id="KAJ3575188.1"/>
    </source>
</evidence>
<keyword evidence="3" id="KW-1185">Reference proteome</keyword>
<organism evidence="2 3">
    <name type="scientific">Leucocoprinus birnbaumii</name>
    <dbReference type="NCBI Taxonomy" id="56174"/>
    <lineage>
        <taxon>Eukaryota</taxon>
        <taxon>Fungi</taxon>
        <taxon>Dikarya</taxon>
        <taxon>Basidiomycota</taxon>
        <taxon>Agaricomycotina</taxon>
        <taxon>Agaricomycetes</taxon>
        <taxon>Agaricomycetidae</taxon>
        <taxon>Agaricales</taxon>
        <taxon>Agaricineae</taxon>
        <taxon>Agaricaceae</taxon>
        <taxon>Leucocoprinus</taxon>
    </lineage>
</organism>
<dbReference type="AlphaFoldDB" id="A0AAD5W082"/>
<evidence type="ECO:0000256" key="1">
    <source>
        <dbReference type="SAM" id="MobiDB-lite"/>
    </source>
</evidence>
<protein>
    <submittedName>
        <fullName evidence="2">Uncharacterized protein</fullName>
    </submittedName>
</protein>
<sequence>MAPTDAPDEMIMISSSQDILHAWMFWRPETPRRVLSTILFRRTTACNATLTIITEPSRPRQGSIASVKAWMKGRPLSAPSPISEKVTEAKSRSRSCSQPVP</sequence>
<evidence type="ECO:0000313" key="3">
    <source>
        <dbReference type="Proteomes" id="UP001213000"/>
    </source>
</evidence>